<feature type="non-terminal residue" evidence="6">
    <location>
        <position position="1"/>
    </location>
</feature>
<evidence type="ECO:0000256" key="1">
    <source>
        <dbReference type="ARBA" id="ARBA00004236"/>
    </source>
</evidence>
<dbReference type="PANTHER" id="PTHR43646:SF2">
    <property type="entry name" value="GLYCOSYLTRANSFERASE 2-LIKE DOMAIN-CONTAINING PROTEIN"/>
    <property type="match status" value="1"/>
</dbReference>
<keyword evidence="3" id="KW-0328">Glycosyltransferase</keyword>
<accession>A0A928VPG4</accession>
<gene>
    <name evidence="6" type="ORF">IQ266_07970</name>
</gene>
<comment type="caution">
    <text evidence="6">The sequence shown here is derived from an EMBL/GenBank/DDBJ whole genome shotgun (WGS) entry which is preliminary data.</text>
</comment>
<dbReference type="GO" id="GO:0016757">
    <property type="term" value="F:glycosyltransferase activity"/>
    <property type="evidence" value="ECO:0007669"/>
    <property type="project" value="UniProtKB-KW"/>
</dbReference>
<evidence type="ECO:0000256" key="3">
    <source>
        <dbReference type="ARBA" id="ARBA00022676"/>
    </source>
</evidence>
<protein>
    <submittedName>
        <fullName evidence="6">Glycosyltransferase</fullName>
    </submittedName>
</protein>
<keyword evidence="5" id="KW-0472">Membrane</keyword>
<keyword evidence="4" id="KW-0808">Transferase</keyword>
<reference evidence="6" key="1">
    <citation type="submission" date="2020-10" db="EMBL/GenBank/DDBJ databases">
        <authorList>
            <person name="Castelo-Branco R."/>
            <person name="Eusebio N."/>
            <person name="Adriana R."/>
            <person name="Vieira A."/>
            <person name="Brugerolle De Fraissinette N."/>
            <person name="Rezende De Castro R."/>
            <person name="Schneider M.P."/>
            <person name="Vasconcelos V."/>
            <person name="Leao P.N."/>
        </authorList>
    </citation>
    <scope>NUCLEOTIDE SEQUENCE</scope>
    <source>
        <strain evidence="6">LEGE 11480</strain>
    </source>
</reference>
<organism evidence="6 7">
    <name type="scientific">Romeriopsis navalis LEGE 11480</name>
    <dbReference type="NCBI Taxonomy" id="2777977"/>
    <lineage>
        <taxon>Bacteria</taxon>
        <taxon>Bacillati</taxon>
        <taxon>Cyanobacteriota</taxon>
        <taxon>Cyanophyceae</taxon>
        <taxon>Leptolyngbyales</taxon>
        <taxon>Leptolyngbyaceae</taxon>
        <taxon>Romeriopsis</taxon>
        <taxon>Romeriopsis navalis</taxon>
    </lineage>
</organism>
<evidence type="ECO:0000256" key="5">
    <source>
        <dbReference type="ARBA" id="ARBA00023136"/>
    </source>
</evidence>
<name>A0A928VPG4_9CYAN</name>
<sequence length="115" mass="13091">SKPGIRLVEWGVKIRSHVQQLPYGDQGIFLRAKTFHQLGGFPHLGIMEDHQFIKQLQHLGNIAIAPAKVTTSGRRWESLGVVKTTLLNQAMILGFYVGISPDRLRSWYRGQQRSR</sequence>
<proteinExistence type="predicted"/>
<dbReference type="AlphaFoldDB" id="A0A928VPG4"/>
<dbReference type="EMBL" id="JADEXQ010000019">
    <property type="protein sequence ID" value="MBE9029664.1"/>
    <property type="molecule type" value="Genomic_DNA"/>
</dbReference>
<evidence type="ECO:0000313" key="7">
    <source>
        <dbReference type="Proteomes" id="UP000625316"/>
    </source>
</evidence>
<dbReference type="Proteomes" id="UP000625316">
    <property type="component" value="Unassembled WGS sequence"/>
</dbReference>
<evidence type="ECO:0000256" key="4">
    <source>
        <dbReference type="ARBA" id="ARBA00022679"/>
    </source>
</evidence>
<evidence type="ECO:0000313" key="6">
    <source>
        <dbReference type="EMBL" id="MBE9029664.1"/>
    </source>
</evidence>
<dbReference type="PANTHER" id="PTHR43646">
    <property type="entry name" value="GLYCOSYLTRANSFERASE"/>
    <property type="match status" value="1"/>
</dbReference>
<comment type="subcellular location">
    <subcellularLocation>
        <location evidence="1">Cell membrane</location>
    </subcellularLocation>
</comment>
<keyword evidence="2" id="KW-1003">Cell membrane</keyword>
<evidence type="ECO:0000256" key="2">
    <source>
        <dbReference type="ARBA" id="ARBA00022475"/>
    </source>
</evidence>
<keyword evidence="7" id="KW-1185">Reference proteome</keyword>
<dbReference type="GO" id="GO:0005886">
    <property type="term" value="C:plasma membrane"/>
    <property type="evidence" value="ECO:0007669"/>
    <property type="project" value="UniProtKB-SubCell"/>
</dbReference>